<name>A0A270B6G0_9PROT</name>
<dbReference type="OrthoDB" id="9965804at2"/>
<feature type="region of interest" description="Disordered" evidence="1">
    <location>
        <begin position="159"/>
        <end position="220"/>
    </location>
</feature>
<comment type="caution">
    <text evidence="2">The sequence shown here is derived from an EMBL/GenBank/DDBJ whole genome shotgun (WGS) entry which is preliminary data.</text>
</comment>
<feature type="compositionally biased region" description="Low complexity" evidence="1">
    <location>
        <begin position="164"/>
        <end position="179"/>
    </location>
</feature>
<dbReference type="AlphaFoldDB" id="A0A270B6G0"/>
<dbReference type="Proteomes" id="UP000216033">
    <property type="component" value="Unassembled WGS sequence"/>
</dbReference>
<keyword evidence="3" id="KW-1185">Reference proteome</keyword>
<dbReference type="RefSeq" id="WP_095351976.1">
    <property type="nucleotide sequence ID" value="NZ_JABUNT010000017.1"/>
</dbReference>
<reference evidence="2 3" key="1">
    <citation type="submission" date="2017-04" db="EMBL/GenBank/DDBJ databases">
        <title>Kefir bacterial isolates.</title>
        <authorList>
            <person name="Kim Y."/>
            <person name="Blasche S."/>
            <person name="Patil K.R."/>
        </authorList>
    </citation>
    <scope>NUCLEOTIDE SEQUENCE [LARGE SCALE GENOMIC DNA]</scope>
    <source>
        <strain evidence="2 3">KR-2</strain>
    </source>
</reference>
<evidence type="ECO:0000313" key="3">
    <source>
        <dbReference type="Proteomes" id="UP000216033"/>
    </source>
</evidence>
<dbReference type="EMBL" id="NDFP01000020">
    <property type="protein sequence ID" value="PAL20592.1"/>
    <property type="molecule type" value="Genomic_DNA"/>
</dbReference>
<feature type="compositionally biased region" description="Low complexity" evidence="1">
    <location>
        <begin position="186"/>
        <end position="198"/>
    </location>
</feature>
<gene>
    <name evidence="2" type="ORF">B9K05_12895</name>
</gene>
<accession>A0A270B6G0</accession>
<evidence type="ECO:0000313" key="2">
    <source>
        <dbReference type="EMBL" id="PAL20592.1"/>
    </source>
</evidence>
<feature type="compositionally biased region" description="Basic and acidic residues" evidence="1">
    <location>
        <begin position="211"/>
        <end position="220"/>
    </location>
</feature>
<feature type="compositionally biased region" description="Polar residues" evidence="1">
    <location>
        <begin position="199"/>
        <end position="210"/>
    </location>
</feature>
<proteinExistence type="predicted"/>
<organism evidence="2 3">
    <name type="scientific">Acetobacter syzygii</name>
    <dbReference type="NCBI Taxonomy" id="146476"/>
    <lineage>
        <taxon>Bacteria</taxon>
        <taxon>Pseudomonadati</taxon>
        <taxon>Pseudomonadota</taxon>
        <taxon>Alphaproteobacteria</taxon>
        <taxon>Acetobacterales</taxon>
        <taxon>Acetobacteraceae</taxon>
        <taxon>Acetobacter</taxon>
    </lineage>
</organism>
<sequence>MYISATSTHSALDHLLTQEKDAEGTTALLSPKKTVTTNAKDTETTSVSIMLSQEAIEALNGTSTQTRTASMQLALSRLDQIIRSGNSDAKADAGVRVENLKAQMRQLMEMKAFMSPKALAAAMAQMARELAAAVSEYVQNGGAAANAAIGTVLLSTPAGTSDGTQTETSSTISQTAQTTVSEQNGTDIQQTDQQTTTDNSSGVAGLTTTEGKTRASGDDSDLFEKDVRGLADQIKAILQESRNRLKTMNISSDSDIQNAQNALDTVDQLTKNL</sequence>
<protein>
    <submittedName>
        <fullName evidence="2">Uncharacterized protein</fullName>
    </submittedName>
</protein>
<evidence type="ECO:0000256" key="1">
    <source>
        <dbReference type="SAM" id="MobiDB-lite"/>
    </source>
</evidence>